<dbReference type="Proteomes" id="UP001249851">
    <property type="component" value="Unassembled WGS sequence"/>
</dbReference>
<accession>A0AAD9PZV2</accession>
<protein>
    <submittedName>
        <fullName evidence="2">Uncharacterized protein</fullName>
    </submittedName>
</protein>
<evidence type="ECO:0000313" key="3">
    <source>
        <dbReference type="Proteomes" id="UP001249851"/>
    </source>
</evidence>
<keyword evidence="3" id="KW-1185">Reference proteome</keyword>
<feature type="region of interest" description="Disordered" evidence="1">
    <location>
        <begin position="95"/>
        <end position="155"/>
    </location>
</feature>
<comment type="caution">
    <text evidence="2">The sequence shown here is derived from an EMBL/GenBank/DDBJ whole genome shotgun (WGS) entry which is preliminary data.</text>
</comment>
<dbReference type="AlphaFoldDB" id="A0AAD9PZV2"/>
<dbReference type="EMBL" id="JARQWQ010000090">
    <property type="protein sequence ID" value="KAK2552158.1"/>
    <property type="molecule type" value="Genomic_DNA"/>
</dbReference>
<name>A0AAD9PZV2_ACRCE</name>
<evidence type="ECO:0000313" key="2">
    <source>
        <dbReference type="EMBL" id="KAK2552158.1"/>
    </source>
</evidence>
<gene>
    <name evidence="2" type="ORF">P5673_026915</name>
</gene>
<reference evidence="2" key="1">
    <citation type="journal article" date="2023" name="G3 (Bethesda)">
        <title>Whole genome assembly and annotation of the endangered Caribbean coral Acropora cervicornis.</title>
        <authorList>
            <person name="Selwyn J.D."/>
            <person name="Vollmer S.V."/>
        </authorList>
    </citation>
    <scope>NUCLEOTIDE SEQUENCE</scope>
    <source>
        <strain evidence="2">K2</strain>
    </source>
</reference>
<reference evidence="2" key="2">
    <citation type="journal article" date="2023" name="Science">
        <title>Genomic signatures of disease resistance in endangered staghorn corals.</title>
        <authorList>
            <person name="Vollmer S.V."/>
            <person name="Selwyn J.D."/>
            <person name="Despard B.A."/>
            <person name="Roesel C.L."/>
        </authorList>
    </citation>
    <scope>NUCLEOTIDE SEQUENCE</scope>
    <source>
        <strain evidence="2">K2</strain>
    </source>
</reference>
<proteinExistence type="predicted"/>
<organism evidence="2 3">
    <name type="scientific">Acropora cervicornis</name>
    <name type="common">Staghorn coral</name>
    <dbReference type="NCBI Taxonomy" id="6130"/>
    <lineage>
        <taxon>Eukaryota</taxon>
        <taxon>Metazoa</taxon>
        <taxon>Cnidaria</taxon>
        <taxon>Anthozoa</taxon>
        <taxon>Hexacorallia</taxon>
        <taxon>Scleractinia</taxon>
        <taxon>Astrocoeniina</taxon>
        <taxon>Acroporidae</taxon>
        <taxon>Acropora</taxon>
    </lineage>
</organism>
<evidence type="ECO:0000256" key="1">
    <source>
        <dbReference type="SAM" id="MobiDB-lite"/>
    </source>
</evidence>
<sequence>MFGREAHLPIDLLLGEDEEVHENPSNWLATHQARLRYAYQRAGEHLKPQAEKPQDQHFERAYDIPIHKDSSIAVDEGDNSDEEFVLIVLKEYTSPTAAAASPGKTGPTVSVTNDHPCPEEQVPPFQHDSDPVFPAESGADVQSIAEPIPTVEDPD</sequence>